<feature type="region of interest" description="Disordered" evidence="9">
    <location>
        <begin position="396"/>
        <end position="440"/>
    </location>
</feature>
<sequence length="440" mass="48589">MAKKAKKGKNRLDKYYHLAKEQGYRSRAAFKLIQLNRKYNFLGKCRALLDLCAAPGGWLQVAAKTMPVGSLILGVDLAPIKPIRGVKTLVQDITTQQCRSAIKREAGNAKMDVVLHDGAPNVGGAWASEAYNQSTLVLDSLKLAVDTLAPKGTFVTKIFRSKDYNALLYAFNQLFEKVEATKPAASRNASAEIFVVCIGFKAPAKIDPRLLDHKVLFQEVTEPKKVMGPEALLRQKIKQRRFREGYEEGISTSHRFTSALAFLVSDSPVEMLGSFTEELAAKIRSHAATTAEIKSLCKDLQVLGRSEFKQLLRWRLALRKDLKEDLGTEEEAAKAGHRKAKAADGKQPQPADGAEAPQDPEEALLADMAALKDKMAREAKREKRKRREMKIKARLRAAQAAQAEGLGEDPQQVRSGALRRGVRTGGDGLGTGWGRRRRCS</sequence>
<dbReference type="OrthoDB" id="1287559at2759"/>
<evidence type="ECO:0000313" key="13">
    <source>
        <dbReference type="Proteomes" id="UP000001058"/>
    </source>
</evidence>
<dbReference type="EMBL" id="GL378357">
    <property type="protein sequence ID" value="EFJ45396.1"/>
    <property type="molecule type" value="Genomic_DNA"/>
</dbReference>
<dbReference type="Pfam" id="PF01728">
    <property type="entry name" value="FtsJ"/>
    <property type="match status" value="1"/>
</dbReference>
<dbReference type="FunFam" id="3.40.50.150:FF:000004">
    <property type="entry name" value="AdoMet-dependent rRNA methyltransferase SPB1"/>
    <property type="match status" value="1"/>
</dbReference>
<comment type="subcellular location">
    <subcellularLocation>
        <location evidence="1">Nucleus</location>
        <location evidence="1">Nucleolus</location>
    </subcellularLocation>
</comment>
<dbReference type="InParanoid" id="D8U4F8"/>
<feature type="compositionally biased region" description="Low complexity" evidence="9">
    <location>
        <begin position="396"/>
        <end position="405"/>
    </location>
</feature>
<keyword evidence="13" id="KW-1185">Reference proteome</keyword>
<keyword evidence="4" id="KW-0489">Methyltransferase</keyword>
<dbReference type="HAMAP" id="MF_01547">
    <property type="entry name" value="RNA_methyltr_E"/>
    <property type="match status" value="1"/>
</dbReference>
<dbReference type="GO" id="GO:0030687">
    <property type="term" value="C:preribosome, large subunit precursor"/>
    <property type="evidence" value="ECO:0007669"/>
    <property type="project" value="TreeGrafter"/>
</dbReference>
<dbReference type="GO" id="GO:0000466">
    <property type="term" value="P:maturation of 5.8S rRNA from tricistronic rRNA transcript (SSU-rRNA, 5.8S rRNA, LSU-rRNA)"/>
    <property type="evidence" value="ECO:0007669"/>
    <property type="project" value="TreeGrafter"/>
</dbReference>
<dbReference type="PANTHER" id="PTHR10920:SF13">
    <property type="entry name" value="PRE-RRNA 2'-O-RIBOSE RNA METHYLTRANSFERASE FTSJ3"/>
    <property type="match status" value="1"/>
</dbReference>
<reference evidence="12 13" key="1">
    <citation type="journal article" date="2010" name="Science">
        <title>Genomic analysis of organismal complexity in the multicellular green alga Volvox carteri.</title>
        <authorList>
            <person name="Prochnik S.E."/>
            <person name="Umen J."/>
            <person name="Nedelcu A.M."/>
            <person name="Hallmann A."/>
            <person name="Miller S.M."/>
            <person name="Nishii I."/>
            <person name="Ferris P."/>
            <person name="Kuo A."/>
            <person name="Mitros T."/>
            <person name="Fritz-Laylin L.K."/>
            <person name="Hellsten U."/>
            <person name="Chapman J."/>
            <person name="Simakov O."/>
            <person name="Rensing S.A."/>
            <person name="Terry A."/>
            <person name="Pangilinan J."/>
            <person name="Kapitonov V."/>
            <person name="Jurka J."/>
            <person name="Salamov A."/>
            <person name="Shapiro H."/>
            <person name="Schmutz J."/>
            <person name="Grimwood J."/>
            <person name="Lindquist E."/>
            <person name="Lucas S."/>
            <person name="Grigoriev I.V."/>
            <person name="Schmitt R."/>
            <person name="Kirk D."/>
            <person name="Rokhsar D.S."/>
        </authorList>
    </citation>
    <scope>NUCLEOTIDE SEQUENCE [LARGE SCALE GENOMIC DNA]</scope>
    <source>
        <strain evidence="13">f. Nagariensis / Eve</strain>
    </source>
</reference>
<dbReference type="eggNOG" id="KOG1098">
    <property type="taxonomic scope" value="Eukaryota"/>
</dbReference>
<dbReference type="GO" id="GO:0008650">
    <property type="term" value="F:rRNA (uridine-2'-O-)-methyltransferase activity"/>
    <property type="evidence" value="ECO:0007669"/>
    <property type="project" value="TreeGrafter"/>
</dbReference>
<feature type="domain" description="DUF3381" evidence="11">
    <location>
        <begin position="238"/>
        <end position="394"/>
    </location>
</feature>
<evidence type="ECO:0000313" key="12">
    <source>
        <dbReference type="EMBL" id="EFJ45396.1"/>
    </source>
</evidence>
<dbReference type="InterPro" id="IPR024576">
    <property type="entry name" value="rRNA_MeTfrase_Spb1_DUF3381"/>
</dbReference>
<dbReference type="GO" id="GO:0005730">
    <property type="term" value="C:nucleolus"/>
    <property type="evidence" value="ECO:0007669"/>
    <property type="project" value="UniProtKB-SubCell"/>
</dbReference>
<dbReference type="InterPro" id="IPR029063">
    <property type="entry name" value="SAM-dependent_MTases_sf"/>
</dbReference>
<keyword evidence="3" id="KW-0698">rRNA processing</keyword>
<evidence type="ECO:0000256" key="5">
    <source>
        <dbReference type="ARBA" id="ARBA00022679"/>
    </source>
</evidence>
<dbReference type="Pfam" id="PF11861">
    <property type="entry name" value="DUF3381"/>
    <property type="match status" value="1"/>
</dbReference>
<gene>
    <name evidence="12" type="ORF">VOLCADRAFT_63770</name>
</gene>
<feature type="coiled-coil region" evidence="8">
    <location>
        <begin position="365"/>
        <end position="392"/>
    </location>
</feature>
<evidence type="ECO:0000259" key="10">
    <source>
        <dbReference type="Pfam" id="PF01728"/>
    </source>
</evidence>
<evidence type="ECO:0000256" key="2">
    <source>
        <dbReference type="ARBA" id="ARBA00022517"/>
    </source>
</evidence>
<feature type="domain" description="Ribosomal RNA methyltransferase FtsJ" evidence="10">
    <location>
        <begin position="24"/>
        <end position="200"/>
    </location>
</feature>
<evidence type="ECO:0000256" key="8">
    <source>
        <dbReference type="SAM" id="Coils"/>
    </source>
</evidence>
<dbReference type="PANTHER" id="PTHR10920">
    <property type="entry name" value="RIBOSOMAL RNA METHYLTRANSFERASE"/>
    <property type="match status" value="1"/>
</dbReference>
<evidence type="ECO:0000256" key="3">
    <source>
        <dbReference type="ARBA" id="ARBA00022552"/>
    </source>
</evidence>
<keyword evidence="2" id="KW-0690">Ribosome biogenesis</keyword>
<protein>
    <recommendedName>
        <fullName evidence="14">rRNA methyltransferase</fullName>
    </recommendedName>
</protein>
<dbReference type="InterPro" id="IPR002877">
    <property type="entry name" value="RNA_MeTrfase_FtsJ_dom"/>
</dbReference>
<keyword evidence="8" id="KW-0175">Coiled coil</keyword>
<dbReference type="Proteomes" id="UP000001058">
    <property type="component" value="Unassembled WGS sequence"/>
</dbReference>
<dbReference type="SUPFAM" id="SSF53335">
    <property type="entry name" value="S-adenosyl-L-methionine-dependent methyltransferases"/>
    <property type="match status" value="1"/>
</dbReference>
<dbReference type="InterPro" id="IPR015507">
    <property type="entry name" value="rRNA-MeTfrase_E"/>
</dbReference>
<evidence type="ECO:0000256" key="4">
    <source>
        <dbReference type="ARBA" id="ARBA00022603"/>
    </source>
</evidence>
<dbReference type="GO" id="GO:0016435">
    <property type="term" value="F:rRNA (guanine) methyltransferase activity"/>
    <property type="evidence" value="ECO:0007669"/>
    <property type="project" value="TreeGrafter"/>
</dbReference>
<keyword evidence="5" id="KW-0808">Transferase</keyword>
<evidence type="ECO:0000256" key="1">
    <source>
        <dbReference type="ARBA" id="ARBA00004604"/>
    </source>
</evidence>
<organism evidence="13">
    <name type="scientific">Volvox carteri f. nagariensis</name>
    <dbReference type="NCBI Taxonomy" id="3068"/>
    <lineage>
        <taxon>Eukaryota</taxon>
        <taxon>Viridiplantae</taxon>
        <taxon>Chlorophyta</taxon>
        <taxon>core chlorophytes</taxon>
        <taxon>Chlorophyceae</taxon>
        <taxon>CS clade</taxon>
        <taxon>Chlamydomonadales</taxon>
        <taxon>Volvocaceae</taxon>
        <taxon>Volvox</taxon>
    </lineage>
</organism>
<feature type="region of interest" description="Disordered" evidence="9">
    <location>
        <begin position="329"/>
        <end position="358"/>
    </location>
</feature>
<evidence type="ECO:0000259" key="11">
    <source>
        <dbReference type="Pfam" id="PF11861"/>
    </source>
</evidence>
<name>D8U4F8_VOLCA</name>
<dbReference type="GeneID" id="9625840"/>
<evidence type="ECO:0008006" key="14">
    <source>
        <dbReference type="Google" id="ProtNLM"/>
    </source>
</evidence>
<dbReference type="GO" id="GO:0000463">
    <property type="term" value="P:maturation of LSU-rRNA from tricistronic rRNA transcript (SSU-rRNA, 5.8S rRNA, LSU-rRNA)"/>
    <property type="evidence" value="ECO:0007669"/>
    <property type="project" value="TreeGrafter"/>
</dbReference>
<dbReference type="Gene3D" id="3.40.50.150">
    <property type="entry name" value="Vaccinia Virus protein VP39"/>
    <property type="match status" value="1"/>
</dbReference>
<evidence type="ECO:0000256" key="9">
    <source>
        <dbReference type="SAM" id="MobiDB-lite"/>
    </source>
</evidence>
<accession>D8U4F8</accession>
<evidence type="ECO:0000256" key="6">
    <source>
        <dbReference type="ARBA" id="ARBA00022691"/>
    </source>
</evidence>
<dbReference type="KEGG" id="vcn:VOLCADRAFT_63770"/>
<dbReference type="RefSeq" id="XP_002953423.1">
    <property type="nucleotide sequence ID" value="XM_002953377.1"/>
</dbReference>
<proteinExistence type="inferred from homology"/>
<evidence type="ECO:0000256" key="7">
    <source>
        <dbReference type="ARBA" id="ARBA00023242"/>
    </source>
</evidence>
<keyword evidence="6" id="KW-0949">S-adenosyl-L-methionine</keyword>
<dbReference type="AlphaFoldDB" id="D8U4F8"/>
<feature type="compositionally biased region" description="Gly residues" evidence="9">
    <location>
        <begin position="423"/>
        <end position="433"/>
    </location>
</feature>
<dbReference type="InterPro" id="IPR050082">
    <property type="entry name" value="RNA_methyltr_RlmE"/>
</dbReference>
<keyword evidence="7" id="KW-0539">Nucleus</keyword>
<dbReference type="STRING" id="3068.D8U4F8"/>